<feature type="signal peptide" evidence="1">
    <location>
        <begin position="1"/>
        <end position="28"/>
    </location>
</feature>
<evidence type="ECO:0000313" key="2">
    <source>
        <dbReference type="EMBL" id="MFI7588523.1"/>
    </source>
</evidence>
<protein>
    <submittedName>
        <fullName evidence="2">Uncharacterized protein</fullName>
    </submittedName>
</protein>
<name>A0ABW8AQ81_9ACTN</name>
<feature type="chain" id="PRO_5046795366" evidence="1">
    <location>
        <begin position="29"/>
        <end position="214"/>
    </location>
</feature>
<proteinExistence type="predicted"/>
<dbReference type="EMBL" id="JBITLV010000005">
    <property type="protein sequence ID" value="MFI7588523.1"/>
    <property type="molecule type" value="Genomic_DNA"/>
</dbReference>
<dbReference type="PROSITE" id="PS51318">
    <property type="entry name" value="TAT"/>
    <property type="match status" value="1"/>
</dbReference>
<evidence type="ECO:0000256" key="1">
    <source>
        <dbReference type="SAM" id="SignalP"/>
    </source>
</evidence>
<comment type="caution">
    <text evidence="2">The sequence shown here is derived from an EMBL/GenBank/DDBJ whole genome shotgun (WGS) entry which is preliminary data.</text>
</comment>
<evidence type="ECO:0000313" key="3">
    <source>
        <dbReference type="Proteomes" id="UP001612915"/>
    </source>
</evidence>
<sequence length="214" mass="22339">MPSLSRRALLAGLPASAAVVLTARPAVADDYVDQGFHALAAYVLPGDDAYSRRQAVTAPRAGGVAAGTAGMLKETYDHAVQISVAPHLGVHAPGAGGIAALLDLYSRKRYPLKSVGPFAHPFANLAHAAKARVLADIDTDAALQALPLGFGFNTIITLAAFGAFGERAVYRDGRLTARPLGWQLTGYAGVSDGHPELRGYWAGRRAVRDVGEEA</sequence>
<keyword evidence="1" id="KW-0732">Signal</keyword>
<keyword evidence="3" id="KW-1185">Reference proteome</keyword>
<reference evidence="2 3" key="1">
    <citation type="submission" date="2024-10" db="EMBL/GenBank/DDBJ databases">
        <title>The Natural Products Discovery Center: Release of the First 8490 Sequenced Strains for Exploring Actinobacteria Biosynthetic Diversity.</title>
        <authorList>
            <person name="Kalkreuter E."/>
            <person name="Kautsar S.A."/>
            <person name="Yang D."/>
            <person name="Bader C.D."/>
            <person name="Teijaro C.N."/>
            <person name="Fluegel L."/>
            <person name="Davis C.M."/>
            <person name="Simpson J.R."/>
            <person name="Lauterbach L."/>
            <person name="Steele A.D."/>
            <person name="Gui C."/>
            <person name="Meng S."/>
            <person name="Li G."/>
            <person name="Viehrig K."/>
            <person name="Ye F."/>
            <person name="Su P."/>
            <person name="Kiefer A.F."/>
            <person name="Nichols A."/>
            <person name="Cepeda A.J."/>
            <person name="Yan W."/>
            <person name="Fan B."/>
            <person name="Jiang Y."/>
            <person name="Adhikari A."/>
            <person name="Zheng C.-J."/>
            <person name="Schuster L."/>
            <person name="Cowan T.M."/>
            <person name="Smanski M.J."/>
            <person name="Chevrette M.G."/>
            <person name="De Carvalho L.P.S."/>
            <person name="Shen B."/>
        </authorList>
    </citation>
    <scope>NUCLEOTIDE SEQUENCE [LARGE SCALE GENOMIC DNA]</scope>
    <source>
        <strain evidence="2 3">NPDC049639</strain>
    </source>
</reference>
<accession>A0ABW8AQ81</accession>
<organism evidence="2 3">
    <name type="scientific">Spongisporangium articulatum</name>
    <dbReference type="NCBI Taxonomy" id="3362603"/>
    <lineage>
        <taxon>Bacteria</taxon>
        <taxon>Bacillati</taxon>
        <taxon>Actinomycetota</taxon>
        <taxon>Actinomycetes</taxon>
        <taxon>Kineosporiales</taxon>
        <taxon>Kineosporiaceae</taxon>
        <taxon>Spongisporangium</taxon>
    </lineage>
</organism>
<dbReference type="RefSeq" id="WP_398282313.1">
    <property type="nucleotide sequence ID" value="NZ_JBITLV010000005.1"/>
</dbReference>
<dbReference type="InterPro" id="IPR006311">
    <property type="entry name" value="TAT_signal"/>
</dbReference>
<gene>
    <name evidence="2" type="ORF">ACIB24_15745</name>
</gene>
<dbReference type="Proteomes" id="UP001612915">
    <property type="component" value="Unassembled WGS sequence"/>
</dbReference>